<dbReference type="Pfam" id="PF06722">
    <property type="entry name" value="EryCIII-like_C"/>
    <property type="match status" value="1"/>
</dbReference>
<keyword evidence="1" id="KW-0808">Transferase</keyword>
<reference evidence="4 5" key="1">
    <citation type="journal article" date="2019" name="Int. J. Syst. Evol. Microbiol.">
        <title>The Global Catalogue of Microorganisms (GCM) 10K type strain sequencing project: providing services to taxonomists for standard genome sequencing and annotation.</title>
        <authorList>
            <consortium name="The Broad Institute Genomics Platform"/>
            <consortium name="The Broad Institute Genome Sequencing Center for Infectious Disease"/>
            <person name="Wu L."/>
            <person name="Ma J."/>
        </authorList>
    </citation>
    <scope>NUCLEOTIDE SEQUENCE [LARGE SCALE GENOMIC DNA]</scope>
    <source>
        <strain evidence="4 5">JCM 11269</strain>
    </source>
</reference>
<comment type="caution">
    <text evidence="4">The sequence shown here is derived from an EMBL/GenBank/DDBJ whole genome shotgun (WGS) entry which is preliminary data.</text>
</comment>
<evidence type="ECO:0000259" key="3">
    <source>
        <dbReference type="Pfam" id="PF21036"/>
    </source>
</evidence>
<keyword evidence="5" id="KW-1185">Reference proteome</keyword>
<gene>
    <name evidence="4" type="ORF">GCM10009564_17520</name>
</gene>
<evidence type="ECO:0008006" key="6">
    <source>
        <dbReference type="Google" id="ProtNLM"/>
    </source>
</evidence>
<feature type="domain" description="Erythromycin biosynthesis protein CIII-like N-terminal" evidence="3">
    <location>
        <begin position="25"/>
        <end position="168"/>
    </location>
</feature>
<feature type="domain" description="Erythromycin biosynthesis protein CIII-like C-terminal" evidence="2">
    <location>
        <begin position="186"/>
        <end position="329"/>
    </location>
</feature>
<protein>
    <recommendedName>
        <fullName evidence="6">Erythromycin biosynthesis protein CIII-like central domain-containing protein</fullName>
    </recommendedName>
</protein>
<organism evidence="4 5">
    <name type="scientific">Streptomyces thermogriseus</name>
    <dbReference type="NCBI Taxonomy" id="75292"/>
    <lineage>
        <taxon>Bacteria</taxon>
        <taxon>Bacillati</taxon>
        <taxon>Actinomycetota</taxon>
        <taxon>Actinomycetes</taxon>
        <taxon>Kitasatosporales</taxon>
        <taxon>Streptomycetaceae</taxon>
        <taxon>Streptomyces</taxon>
    </lineage>
</organism>
<dbReference type="Proteomes" id="UP001501072">
    <property type="component" value="Unassembled WGS sequence"/>
</dbReference>
<proteinExistence type="predicted"/>
<accession>A0ABN1SWJ5</accession>
<dbReference type="SUPFAM" id="SSF53756">
    <property type="entry name" value="UDP-Glycosyltransferase/glycogen phosphorylase"/>
    <property type="match status" value="1"/>
</dbReference>
<dbReference type="RefSeq" id="WP_346072562.1">
    <property type="nucleotide sequence ID" value="NZ_BAAAHU010000013.1"/>
</dbReference>
<dbReference type="CDD" id="cd03784">
    <property type="entry name" value="GT1_Gtf-like"/>
    <property type="match status" value="1"/>
</dbReference>
<dbReference type="Pfam" id="PF21036">
    <property type="entry name" value="EryCIII-like_N"/>
    <property type="match status" value="1"/>
</dbReference>
<dbReference type="Gene3D" id="3.40.50.2000">
    <property type="entry name" value="Glycogen Phosphorylase B"/>
    <property type="match status" value="2"/>
</dbReference>
<dbReference type="EMBL" id="BAAAHU010000013">
    <property type="protein sequence ID" value="GAA1007484.1"/>
    <property type="molecule type" value="Genomic_DNA"/>
</dbReference>
<evidence type="ECO:0000313" key="5">
    <source>
        <dbReference type="Proteomes" id="UP001501072"/>
    </source>
</evidence>
<dbReference type="InterPro" id="IPR048284">
    <property type="entry name" value="EryCIII-like_N"/>
</dbReference>
<dbReference type="InterPro" id="IPR010610">
    <property type="entry name" value="EryCIII-like_C"/>
</dbReference>
<evidence type="ECO:0000313" key="4">
    <source>
        <dbReference type="EMBL" id="GAA1007484.1"/>
    </source>
</evidence>
<evidence type="ECO:0000259" key="2">
    <source>
        <dbReference type="Pfam" id="PF06722"/>
    </source>
</evidence>
<name>A0ABN1SWJ5_9ACTN</name>
<dbReference type="InterPro" id="IPR002213">
    <property type="entry name" value="UDP_glucos_trans"/>
</dbReference>
<sequence length="333" mass="36117">MRRYLVPRLVSAYFRSDDGSGRGGVVDDLVAYCRQWRPDLVVWDPAFPAASIAARACGAAHGRLLWAVDTVGQVRHKTLEEIGDGGAVPERDPLVAAMMPSLERHGVPFGEDLILGQWSLDPVPEGARLPVPGHTYLPMRITPYTGAAVEPEWLRTPPSRPRVCLTYGASVRGYAPRFATVPLPVLMEAFAGLDIEVVATLTEEEIAEAGRIPDNVRTVDFIPFTQLLPTCSAIVYQGGDGTFGCAVPHRLPQLINLSPKWGEIAVAQFVERRGAGLVIDDAGATAGEVRAQLQRILTEPSFRKNADALCEELMAMPTPHDLVPVLEELAGRS</sequence>
<evidence type="ECO:0000256" key="1">
    <source>
        <dbReference type="ARBA" id="ARBA00022679"/>
    </source>
</evidence>